<dbReference type="InterPro" id="IPR007197">
    <property type="entry name" value="rSAM"/>
</dbReference>
<evidence type="ECO:0000256" key="12">
    <source>
        <dbReference type="ARBA" id="ARBA00023244"/>
    </source>
</evidence>
<dbReference type="UniPathway" id="UPA00251">
    <property type="reaction ID" value="UER00323"/>
</dbReference>
<keyword evidence="10 15" id="KW-0408">Iron</keyword>
<reference evidence="19 20" key="1">
    <citation type="submission" date="2018-07" db="EMBL/GenBank/DDBJ databases">
        <title>Genomic Encyclopedia of Type Strains, Phase IV (KMG-IV): sequencing the most valuable type-strain genomes for metagenomic binning, comparative biology and taxonomic classification.</title>
        <authorList>
            <person name="Goeker M."/>
        </authorList>
    </citation>
    <scope>NUCLEOTIDE SEQUENCE [LARGE SCALE GENOMIC DNA]</scope>
    <source>
        <strain evidence="19 20">DSM 21410</strain>
    </source>
</reference>
<keyword evidence="7 15" id="KW-0949">S-adenosyl-L-methionine</keyword>
<evidence type="ECO:0000256" key="17">
    <source>
        <dbReference type="PIRSR" id="PIRSR000167-2"/>
    </source>
</evidence>
<evidence type="ECO:0000256" key="4">
    <source>
        <dbReference type="ARBA" id="ARBA00011245"/>
    </source>
</evidence>
<feature type="binding site" evidence="16">
    <location>
        <begin position="112"/>
        <end position="113"/>
    </location>
    <ligand>
        <name>S-adenosyl-L-methionine</name>
        <dbReference type="ChEBI" id="CHEBI:59789"/>
        <label>2</label>
    </ligand>
</feature>
<dbReference type="Gene3D" id="1.10.10.920">
    <property type="match status" value="1"/>
</dbReference>
<dbReference type="InterPro" id="IPR004558">
    <property type="entry name" value="Coprogen_oxidase_HemN"/>
</dbReference>
<dbReference type="EMBL" id="QPJS01000002">
    <property type="protein sequence ID" value="RCX03762.1"/>
    <property type="molecule type" value="Genomic_DNA"/>
</dbReference>
<dbReference type="GO" id="GO:0005737">
    <property type="term" value="C:cytoplasm"/>
    <property type="evidence" value="ECO:0007669"/>
    <property type="project" value="UniProtKB-SubCell"/>
</dbReference>
<evidence type="ECO:0000256" key="2">
    <source>
        <dbReference type="ARBA" id="ARBA00004785"/>
    </source>
</evidence>
<comment type="caution">
    <text evidence="19">The sequence shown here is derived from an EMBL/GenBank/DDBJ whole genome shotgun (WGS) entry which is preliminary data.</text>
</comment>
<comment type="subcellular location">
    <subcellularLocation>
        <location evidence="1 15">Cytoplasm</location>
    </subcellularLocation>
</comment>
<keyword evidence="8 15" id="KW-0479">Metal-binding</keyword>
<evidence type="ECO:0000256" key="5">
    <source>
        <dbReference type="ARBA" id="ARBA00022485"/>
    </source>
</evidence>
<evidence type="ECO:0000256" key="9">
    <source>
        <dbReference type="ARBA" id="ARBA00023002"/>
    </source>
</evidence>
<feature type="binding site" evidence="16">
    <location>
        <position position="144"/>
    </location>
    <ligand>
        <name>S-adenosyl-L-methionine</name>
        <dbReference type="ChEBI" id="CHEBI:59789"/>
        <label>1</label>
    </ligand>
</feature>
<dbReference type="GO" id="GO:0006782">
    <property type="term" value="P:protoporphyrinogen IX biosynthetic process"/>
    <property type="evidence" value="ECO:0007669"/>
    <property type="project" value="UniProtKB-UniPathway"/>
</dbReference>
<feature type="binding site" evidence="16">
    <location>
        <begin position="66"/>
        <end position="68"/>
    </location>
    <ligand>
        <name>S-adenosyl-L-methionine</name>
        <dbReference type="ChEBI" id="CHEBI:59789"/>
        <label>2</label>
    </ligand>
</feature>
<feature type="binding site" evidence="17">
    <location>
        <position position="67"/>
    </location>
    <ligand>
        <name>[4Fe-4S] cluster</name>
        <dbReference type="ChEBI" id="CHEBI:49883"/>
        <note>4Fe-4S-S-AdoMet</note>
    </ligand>
</feature>
<sequence length="451" mass="51648">MTITPELLAKYEISLPRYTSFPTLPHWDQNHFQPSKAIQLLKNQVLLDPRVSLYIHLPFCESLCTFCGCNKRITRNHQVEAPYIQSVLEEWKLYKMLLPTQPVISHIHLGGGTPTFFSPEQLTILITGLLNGQKTAEEYEFSVEVHPNICTTKHLKTLYNLGFRRISVGIQDFDPKVLYSINRNQTFEKTRSIIEEARNIGFTGINVDLVYGLPLQTLDSIAYTLEKIEKLKPHRIAYYAYAHVPWKSKAQRRYTEKDLPSSADRFNMFLFARKWLLSTGYVQVGMDHFAMPHDPLSIAFKAGKLNRNFMGYTTDISPTLIGLGASSISDFNTAYVQNYKEVETYQSTIASGHLAIEKGHLLTEEDVTNKRHIMDVMCKGKIKLPNDLSPEHLAYIEEKITEFINDGLLQWENESLVATEAGLLLIRNIASIMDPYLYRLGMRDNVFSKSI</sequence>
<feature type="binding site" evidence="16">
    <location>
        <position position="328"/>
    </location>
    <ligand>
        <name>S-adenosyl-L-methionine</name>
        <dbReference type="ChEBI" id="CHEBI:59789"/>
        <label>1</label>
    </ligand>
</feature>
<dbReference type="Pfam" id="PF04055">
    <property type="entry name" value="Radical_SAM"/>
    <property type="match status" value="1"/>
</dbReference>
<comment type="catalytic activity">
    <reaction evidence="14 15">
        <text>coproporphyrinogen III + 2 S-adenosyl-L-methionine = protoporphyrinogen IX + 2 5'-deoxyadenosine + 2 L-methionine + 2 CO2</text>
        <dbReference type="Rhea" id="RHEA:15425"/>
        <dbReference type="ChEBI" id="CHEBI:16526"/>
        <dbReference type="ChEBI" id="CHEBI:17319"/>
        <dbReference type="ChEBI" id="CHEBI:57307"/>
        <dbReference type="ChEBI" id="CHEBI:57309"/>
        <dbReference type="ChEBI" id="CHEBI:57844"/>
        <dbReference type="ChEBI" id="CHEBI:59789"/>
        <dbReference type="EC" id="1.3.98.3"/>
    </reaction>
</comment>
<dbReference type="RefSeq" id="WP_037357207.1">
    <property type="nucleotide sequence ID" value="NZ_BHZF01000002.1"/>
</dbReference>
<dbReference type="InterPro" id="IPR023404">
    <property type="entry name" value="rSAM_horseshoe"/>
</dbReference>
<gene>
    <name evidence="19" type="ORF">DES35_102217</name>
</gene>
<comment type="cofactor">
    <cofactor evidence="15 17">
        <name>[4Fe-4S] cluster</name>
        <dbReference type="ChEBI" id="CHEBI:49883"/>
    </cofactor>
    <text evidence="15 17">Binds 1 [4Fe-4S] cluster. The cluster is coordinated with 3 cysteines and an exchangeable S-adenosyl-L-methionine.</text>
</comment>
<dbReference type="SMART" id="SM00729">
    <property type="entry name" value="Elp3"/>
    <property type="match status" value="1"/>
</dbReference>
<dbReference type="EC" id="1.3.98.3" evidence="15"/>
<dbReference type="SUPFAM" id="SSF102114">
    <property type="entry name" value="Radical SAM enzymes"/>
    <property type="match status" value="1"/>
</dbReference>
<dbReference type="SFLD" id="SFLDG01065">
    <property type="entry name" value="anaerobic_coproporphyrinogen-I"/>
    <property type="match status" value="1"/>
</dbReference>
<comment type="similarity">
    <text evidence="3 15">Belongs to the anaerobic coproporphyrinogen-III oxidase family.</text>
</comment>
<dbReference type="InterPro" id="IPR058240">
    <property type="entry name" value="rSAM_sf"/>
</dbReference>
<organism evidence="19 20">
    <name type="scientific">Schleiferia thermophila</name>
    <dbReference type="NCBI Taxonomy" id="884107"/>
    <lineage>
        <taxon>Bacteria</taxon>
        <taxon>Pseudomonadati</taxon>
        <taxon>Bacteroidota</taxon>
        <taxon>Flavobacteriia</taxon>
        <taxon>Flavobacteriales</taxon>
        <taxon>Schleiferiaceae</taxon>
        <taxon>Schleiferia</taxon>
    </lineage>
</organism>
<evidence type="ECO:0000259" key="18">
    <source>
        <dbReference type="PROSITE" id="PS51918"/>
    </source>
</evidence>
<dbReference type="Proteomes" id="UP000253517">
    <property type="component" value="Unassembled WGS sequence"/>
</dbReference>
<evidence type="ECO:0000256" key="16">
    <source>
        <dbReference type="PIRSR" id="PIRSR000167-1"/>
    </source>
</evidence>
<feature type="binding site" evidence="16">
    <location>
        <position position="54"/>
    </location>
    <ligand>
        <name>S-adenosyl-L-methionine</name>
        <dbReference type="ChEBI" id="CHEBI:59789"/>
        <label>1</label>
    </ligand>
</feature>
<keyword evidence="12 15" id="KW-0627">Porphyrin biosynthesis</keyword>
<protein>
    <recommendedName>
        <fullName evidence="15">Coproporphyrinogen-III oxidase</fullName>
        <ecNumber evidence="15">1.3.98.3</ecNumber>
    </recommendedName>
</protein>
<keyword evidence="6 15" id="KW-0963">Cytoplasm</keyword>
<dbReference type="GO" id="GO:0051989">
    <property type="term" value="F:coproporphyrinogen dehydrogenase activity"/>
    <property type="evidence" value="ECO:0007669"/>
    <property type="project" value="UniProtKB-EC"/>
</dbReference>
<evidence type="ECO:0000256" key="1">
    <source>
        <dbReference type="ARBA" id="ARBA00004496"/>
    </source>
</evidence>
<proteinExistence type="inferred from homology"/>
<dbReference type="InterPro" id="IPR006638">
    <property type="entry name" value="Elp3/MiaA/NifB-like_rSAM"/>
</dbReference>
<feature type="binding site" evidence="16">
    <location>
        <position position="183"/>
    </location>
    <ligand>
        <name>S-adenosyl-L-methionine</name>
        <dbReference type="ChEBI" id="CHEBI:59789"/>
        <label>2</label>
    </ligand>
</feature>
<evidence type="ECO:0000256" key="13">
    <source>
        <dbReference type="ARBA" id="ARBA00024295"/>
    </source>
</evidence>
<dbReference type="AlphaFoldDB" id="A0A369A371"/>
<evidence type="ECO:0000256" key="10">
    <source>
        <dbReference type="ARBA" id="ARBA00023004"/>
    </source>
</evidence>
<keyword evidence="11 15" id="KW-0411">Iron-sulfur</keyword>
<name>A0A369A371_9FLAO</name>
<evidence type="ECO:0000256" key="11">
    <source>
        <dbReference type="ARBA" id="ARBA00023014"/>
    </source>
</evidence>
<dbReference type="PROSITE" id="PS51918">
    <property type="entry name" value="RADICAL_SAM"/>
    <property type="match status" value="1"/>
</dbReference>
<evidence type="ECO:0000313" key="20">
    <source>
        <dbReference type="Proteomes" id="UP000253517"/>
    </source>
</evidence>
<dbReference type="PANTHER" id="PTHR13932:SF6">
    <property type="entry name" value="OXYGEN-INDEPENDENT COPROPORPHYRINOGEN III OXIDASE"/>
    <property type="match status" value="1"/>
</dbReference>
<feature type="binding site" evidence="16">
    <location>
        <position position="208"/>
    </location>
    <ligand>
        <name>S-adenosyl-L-methionine</name>
        <dbReference type="ChEBI" id="CHEBI:59789"/>
        <label>2</label>
    </ligand>
</feature>
<keyword evidence="9 15" id="KW-0560">Oxidoreductase</keyword>
<evidence type="ECO:0000256" key="6">
    <source>
        <dbReference type="ARBA" id="ARBA00022490"/>
    </source>
</evidence>
<feature type="binding site" evidence="16">
    <location>
        <position position="242"/>
    </location>
    <ligand>
        <name>S-adenosyl-L-methionine</name>
        <dbReference type="ChEBI" id="CHEBI:59789"/>
        <label>2</label>
    </ligand>
</feature>
<dbReference type="InterPro" id="IPR034505">
    <property type="entry name" value="Coproporphyrinogen-III_oxidase"/>
</dbReference>
<evidence type="ECO:0000256" key="14">
    <source>
        <dbReference type="ARBA" id="ARBA00048321"/>
    </source>
</evidence>
<feature type="binding site" evidence="16">
    <location>
        <position position="111"/>
    </location>
    <ligand>
        <name>S-adenosyl-L-methionine</name>
        <dbReference type="ChEBI" id="CHEBI:59789"/>
        <label>1</label>
    </ligand>
</feature>
<accession>A0A369A371</accession>
<feature type="binding site" evidence="17">
    <location>
        <position position="64"/>
    </location>
    <ligand>
        <name>[4Fe-4S] cluster</name>
        <dbReference type="ChEBI" id="CHEBI:49883"/>
        <note>4Fe-4S-S-AdoMet</note>
    </ligand>
</feature>
<dbReference type="NCBIfam" id="TIGR00538">
    <property type="entry name" value="hemN"/>
    <property type="match status" value="1"/>
</dbReference>
<keyword evidence="5 15" id="KW-0004">4Fe-4S</keyword>
<evidence type="ECO:0000256" key="7">
    <source>
        <dbReference type="ARBA" id="ARBA00022691"/>
    </source>
</evidence>
<evidence type="ECO:0000313" key="19">
    <source>
        <dbReference type="EMBL" id="RCX03762.1"/>
    </source>
</evidence>
<feature type="binding site" evidence="16">
    <location>
        <position position="171"/>
    </location>
    <ligand>
        <name>S-adenosyl-L-methionine</name>
        <dbReference type="ChEBI" id="CHEBI:59789"/>
        <label>2</label>
    </ligand>
</feature>
<dbReference type="GO" id="GO:0046872">
    <property type="term" value="F:metal ion binding"/>
    <property type="evidence" value="ECO:0007669"/>
    <property type="project" value="UniProtKB-KW"/>
</dbReference>
<dbReference type="PANTHER" id="PTHR13932">
    <property type="entry name" value="COPROPORPHYRINIGEN III OXIDASE"/>
    <property type="match status" value="1"/>
</dbReference>
<comment type="pathway">
    <text evidence="2 15">Porphyrin-containing compound metabolism; protoporphyrin-IX biosynthesis; protoporphyrinogen-IX from coproporphyrinogen-III (AdoMet route): step 1/1.</text>
</comment>
<dbReference type="GO" id="GO:0004109">
    <property type="term" value="F:coproporphyrinogen oxidase activity"/>
    <property type="evidence" value="ECO:0007669"/>
    <property type="project" value="InterPro"/>
</dbReference>
<feature type="domain" description="Radical SAM core" evidence="18">
    <location>
        <begin position="45"/>
        <end position="281"/>
    </location>
</feature>
<evidence type="ECO:0000256" key="3">
    <source>
        <dbReference type="ARBA" id="ARBA00005493"/>
    </source>
</evidence>
<dbReference type="GO" id="GO:0051539">
    <property type="term" value="F:4 iron, 4 sulfur cluster binding"/>
    <property type="evidence" value="ECO:0007669"/>
    <property type="project" value="UniProtKB-KW"/>
</dbReference>
<comment type="function">
    <text evidence="13">Involved in the heme biosynthesis. Catalyzes the anaerobic oxidative decarboxylation of propionate groups of rings A and B of coproporphyrinogen III to yield the vinyl groups in protoporphyrinogen IX.</text>
</comment>
<evidence type="ECO:0000256" key="8">
    <source>
        <dbReference type="ARBA" id="ARBA00022723"/>
    </source>
</evidence>
<evidence type="ECO:0000256" key="15">
    <source>
        <dbReference type="PIRNR" id="PIRNR000167"/>
    </source>
</evidence>
<dbReference type="SFLD" id="SFLDS00029">
    <property type="entry name" value="Radical_SAM"/>
    <property type="match status" value="1"/>
</dbReference>
<dbReference type="Gene3D" id="3.80.30.20">
    <property type="entry name" value="tm_1862 like domain"/>
    <property type="match status" value="1"/>
</dbReference>
<comment type="subunit">
    <text evidence="4">Monomer.</text>
</comment>
<feature type="binding site" evidence="17">
    <location>
        <position position="60"/>
    </location>
    <ligand>
        <name>[4Fe-4S] cluster</name>
        <dbReference type="ChEBI" id="CHEBI:49883"/>
        <note>4Fe-4S-S-AdoMet</note>
    </ligand>
</feature>
<keyword evidence="20" id="KW-1185">Reference proteome</keyword>
<dbReference type="PIRSF" id="PIRSF000167">
    <property type="entry name" value="HemN"/>
    <property type="match status" value="1"/>
</dbReference>